<dbReference type="RefSeq" id="WP_128760231.1">
    <property type="nucleotide sequence ID" value="NZ_QOVI01000002.1"/>
</dbReference>
<dbReference type="Proteomes" id="UP000289821">
    <property type="component" value="Unassembled WGS sequence"/>
</dbReference>
<dbReference type="GO" id="GO:0003677">
    <property type="term" value="F:DNA binding"/>
    <property type="evidence" value="ECO:0007669"/>
    <property type="project" value="UniProtKB-KW"/>
</dbReference>
<dbReference type="InterPro" id="IPR027417">
    <property type="entry name" value="P-loop_NTPase"/>
</dbReference>
<dbReference type="Gene3D" id="1.10.10.60">
    <property type="entry name" value="Homeodomain-like"/>
    <property type="match status" value="1"/>
</dbReference>
<name>A0A4Q0NXJ4_9FLAO</name>
<dbReference type="EMBL" id="QOVI01000002">
    <property type="protein sequence ID" value="RXG16551.1"/>
    <property type="molecule type" value="Genomic_DNA"/>
</dbReference>
<dbReference type="Gene3D" id="3.40.50.300">
    <property type="entry name" value="P-loop containing nucleotide triphosphate hydrolases"/>
    <property type="match status" value="1"/>
</dbReference>
<dbReference type="Pfam" id="PF13481">
    <property type="entry name" value="AAA_25"/>
    <property type="match status" value="1"/>
</dbReference>
<organism evidence="1 2">
    <name type="scientific">Leeuwenhoekiella aestuarii</name>
    <dbReference type="NCBI Taxonomy" id="2249426"/>
    <lineage>
        <taxon>Bacteria</taxon>
        <taxon>Pseudomonadati</taxon>
        <taxon>Bacteroidota</taxon>
        <taxon>Flavobacteriia</taxon>
        <taxon>Flavobacteriales</taxon>
        <taxon>Flavobacteriaceae</taxon>
        <taxon>Leeuwenhoekiella</taxon>
    </lineage>
</organism>
<keyword evidence="2" id="KW-1185">Reference proteome</keyword>
<accession>A0A4Q0NXJ4</accession>
<evidence type="ECO:0000313" key="1">
    <source>
        <dbReference type="EMBL" id="RXG16551.1"/>
    </source>
</evidence>
<keyword evidence="1" id="KW-0371">Homeobox</keyword>
<sequence length="328" mass="37607">MELKKSSNNNALENKKKNILMDKLANEWLRIASRIESPKSLFGNIWHQGEVGILFSNTGKGKSVLAVQLADSISKGTEILGLQSNEQKVIYFDFELSTKSFQQRYSEDNHSPYNFSDNLIRVEIDRNKNLEIENNSFEELIIESIKLQVEKNKAEVIIVDNITFLSASNEKSQEALALMKLILDLSRKDNISILLIAHTPKRDVYRPIQLEDLAGSKALSNFVDVCFCIGESIQGSNIRYIKQLKNRNYPIEYGESNVINCIIDKNDCFLKFIFKDLGMEKDHLQGNNTEDGKFKEARVLKESGKTNVEIAKQFDVSEKTIRRWLKKF</sequence>
<comment type="caution">
    <text evidence="1">The sequence shown here is derived from an EMBL/GenBank/DDBJ whole genome shotgun (WGS) entry which is preliminary data.</text>
</comment>
<dbReference type="AlphaFoldDB" id="A0A4Q0NXJ4"/>
<dbReference type="SUPFAM" id="SSF52540">
    <property type="entry name" value="P-loop containing nucleoside triphosphate hydrolases"/>
    <property type="match status" value="1"/>
</dbReference>
<protein>
    <submittedName>
        <fullName evidence="1">Homeodomain-like domain-containing protein</fullName>
    </submittedName>
</protein>
<proteinExistence type="predicted"/>
<keyword evidence="1" id="KW-0238">DNA-binding</keyword>
<gene>
    <name evidence="1" type="ORF">DSM04_102124</name>
</gene>
<evidence type="ECO:0000313" key="2">
    <source>
        <dbReference type="Proteomes" id="UP000289821"/>
    </source>
</evidence>
<reference evidence="1 2" key="1">
    <citation type="submission" date="2018-07" db="EMBL/GenBank/DDBJ databases">
        <title>Leeuwenhoekiella genomics.</title>
        <authorList>
            <person name="Tahon G."/>
            <person name="Willems A."/>
        </authorList>
    </citation>
    <scope>NUCLEOTIDE SEQUENCE [LARGE SCALE GENOMIC DNA]</scope>
    <source>
        <strain evidence="1 2">R-50232</strain>
    </source>
</reference>